<gene>
    <name evidence="2" type="ORF">H5V44_01790</name>
</gene>
<dbReference type="Proteomes" id="UP000546257">
    <property type="component" value="Unassembled WGS sequence"/>
</dbReference>
<comment type="caution">
    <text evidence="2">The sequence shown here is derived from an EMBL/GenBank/DDBJ whole genome shotgun (WGS) entry which is preliminary data.</text>
</comment>
<keyword evidence="3" id="KW-1185">Reference proteome</keyword>
<evidence type="ECO:0000313" key="3">
    <source>
        <dbReference type="Proteomes" id="UP000546257"/>
    </source>
</evidence>
<name>A0A7J9SF86_9EURY</name>
<organism evidence="2 3">
    <name type="scientific">Halobellus ruber</name>
    <dbReference type="NCBI Taxonomy" id="2761102"/>
    <lineage>
        <taxon>Archaea</taxon>
        <taxon>Methanobacteriati</taxon>
        <taxon>Methanobacteriota</taxon>
        <taxon>Stenosarchaea group</taxon>
        <taxon>Halobacteria</taxon>
        <taxon>Halobacteriales</taxon>
        <taxon>Haloferacaceae</taxon>
        <taxon>Halobellus</taxon>
    </lineage>
</organism>
<dbReference type="InterPro" id="IPR027417">
    <property type="entry name" value="P-loop_NTPase"/>
</dbReference>
<sequence length="281" mass="30211">MSPDPPTRPADTNRSLAAETDPPPEELYLPSLDNGITHLEVTGSRSVPALQAIVLDHLLLHEGPAFWADAMGHATTAALARVAPSWRLLERIHVARGFTPYQHHTLIADLSARINETLREDPSAKPTLIIAPAIDAQYRDADTLSEAQGETLLARSLARLQQYADGYDVPVLVTTTEDGTLTETVRRAAAHELRCEETRLGPRFVGDEFETLVYPAGDGYYQTTIAYWTQILGARAEQAGLEPSAGAVQSDGPRVGTGISIEGTATPTSASPLLDAWAGGR</sequence>
<evidence type="ECO:0000313" key="2">
    <source>
        <dbReference type="EMBL" id="MBB6645043.1"/>
    </source>
</evidence>
<dbReference type="AlphaFoldDB" id="A0A7J9SF86"/>
<evidence type="ECO:0008006" key="4">
    <source>
        <dbReference type="Google" id="ProtNLM"/>
    </source>
</evidence>
<feature type="region of interest" description="Disordered" evidence="1">
    <location>
        <begin position="1"/>
        <end position="24"/>
    </location>
</feature>
<protein>
    <recommendedName>
        <fullName evidence="4">DNA recombination and repair protein Rad51-like C-terminal domain-containing protein</fullName>
    </recommendedName>
</protein>
<feature type="region of interest" description="Disordered" evidence="1">
    <location>
        <begin position="243"/>
        <end position="271"/>
    </location>
</feature>
<dbReference type="Gene3D" id="3.40.50.300">
    <property type="entry name" value="P-loop containing nucleotide triphosphate hydrolases"/>
    <property type="match status" value="1"/>
</dbReference>
<accession>A0A7J9SF86</accession>
<evidence type="ECO:0000256" key="1">
    <source>
        <dbReference type="SAM" id="MobiDB-lite"/>
    </source>
</evidence>
<dbReference type="RefSeq" id="WP_185191421.1">
    <property type="nucleotide sequence ID" value="NZ_JACKXD010000001.1"/>
</dbReference>
<proteinExistence type="predicted"/>
<dbReference type="EMBL" id="JACKXD010000001">
    <property type="protein sequence ID" value="MBB6645043.1"/>
    <property type="molecule type" value="Genomic_DNA"/>
</dbReference>
<reference evidence="2 3" key="1">
    <citation type="submission" date="2020-08" db="EMBL/GenBank/DDBJ databases">
        <authorList>
            <person name="Seo M.-J."/>
        </authorList>
    </citation>
    <scope>NUCLEOTIDE SEQUENCE [LARGE SCALE GENOMIC DNA]</scope>
    <source>
        <strain evidence="2 3">MBLA0160</strain>
    </source>
</reference>